<keyword evidence="1" id="KW-1133">Transmembrane helix</keyword>
<reference evidence="3 4" key="1">
    <citation type="submission" date="2020-04" db="EMBL/GenBank/DDBJ databases">
        <authorList>
            <person name="Klaysubun C."/>
            <person name="Duangmal K."/>
            <person name="Lipun K."/>
        </authorList>
    </citation>
    <scope>NUCLEOTIDE SEQUENCE [LARGE SCALE GENOMIC DNA]</scope>
    <source>
        <strain evidence="3 4">DSM 45300</strain>
    </source>
</reference>
<sequence length="142" mass="15371">MSAVEPEPDPAAQQPPRAVFRVSPLGIFAAIALAFFAVPFAFGAPWLWLIYLVPVGIVVWILRVRTVADRESVTVRGILRSRRVPWSEISSLRLQPSTRARATRVSAVLTEGGELLLPAVHVRDLSQLAAVSGGRLPDPAGE</sequence>
<protein>
    <submittedName>
        <fullName evidence="3">PH domain-containing protein</fullName>
    </submittedName>
</protein>
<dbReference type="EMBL" id="JAAXKZ010000050">
    <property type="protein sequence ID" value="NMH92865.1"/>
    <property type="molecule type" value="Genomic_DNA"/>
</dbReference>
<keyword evidence="4" id="KW-1185">Reference proteome</keyword>
<evidence type="ECO:0000313" key="3">
    <source>
        <dbReference type="EMBL" id="NMH92865.1"/>
    </source>
</evidence>
<accession>A0A848DJX4</accession>
<dbReference type="Pfam" id="PF10756">
    <property type="entry name" value="bPH_6"/>
    <property type="match status" value="1"/>
</dbReference>
<dbReference type="Proteomes" id="UP000586918">
    <property type="component" value="Unassembled WGS sequence"/>
</dbReference>
<dbReference type="InterPro" id="IPR019692">
    <property type="entry name" value="CFP-6_PH"/>
</dbReference>
<comment type="caution">
    <text evidence="3">The sequence shown here is derived from an EMBL/GenBank/DDBJ whole genome shotgun (WGS) entry which is preliminary data.</text>
</comment>
<keyword evidence="1" id="KW-0812">Transmembrane</keyword>
<feature type="domain" description="Low molecular weight protein antigen 6 PH" evidence="2">
    <location>
        <begin position="63"/>
        <end position="138"/>
    </location>
</feature>
<dbReference type="RefSeq" id="WP_169413572.1">
    <property type="nucleotide sequence ID" value="NZ_JAAXKZ010000050.1"/>
</dbReference>
<feature type="transmembrane region" description="Helical" evidence="1">
    <location>
        <begin position="18"/>
        <end position="38"/>
    </location>
</feature>
<evidence type="ECO:0000313" key="4">
    <source>
        <dbReference type="Proteomes" id="UP000586918"/>
    </source>
</evidence>
<keyword evidence="1" id="KW-0472">Membrane</keyword>
<evidence type="ECO:0000259" key="2">
    <source>
        <dbReference type="Pfam" id="PF10756"/>
    </source>
</evidence>
<feature type="transmembrane region" description="Helical" evidence="1">
    <location>
        <begin position="44"/>
        <end position="62"/>
    </location>
</feature>
<evidence type="ECO:0000256" key="1">
    <source>
        <dbReference type="SAM" id="Phobius"/>
    </source>
</evidence>
<organism evidence="3 4">
    <name type="scientific">Pseudonocardia bannensis</name>
    <dbReference type="NCBI Taxonomy" id="630973"/>
    <lineage>
        <taxon>Bacteria</taxon>
        <taxon>Bacillati</taxon>
        <taxon>Actinomycetota</taxon>
        <taxon>Actinomycetes</taxon>
        <taxon>Pseudonocardiales</taxon>
        <taxon>Pseudonocardiaceae</taxon>
        <taxon>Pseudonocardia</taxon>
    </lineage>
</organism>
<dbReference type="AlphaFoldDB" id="A0A848DJX4"/>
<proteinExistence type="predicted"/>
<gene>
    <name evidence="3" type="ORF">HF519_15045</name>
</gene>
<name>A0A848DJX4_9PSEU</name>